<feature type="region of interest" description="Disordered" evidence="1">
    <location>
        <begin position="219"/>
        <end position="242"/>
    </location>
</feature>
<keyword evidence="3" id="KW-1185">Reference proteome</keyword>
<evidence type="ECO:0000313" key="2">
    <source>
        <dbReference type="EMBL" id="KAG0267828.1"/>
    </source>
</evidence>
<feature type="region of interest" description="Disordered" evidence="1">
    <location>
        <begin position="62"/>
        <end position="83"/>
    </location>
</feature>
<reference evidence="2" key="1">
    <citation type="journal article" date="2020" name="Fungal Divers.">
        <title>Resolving the Mortierellaceae phylogeny through synthesis of multi-gene phylogenetics and phylogenomics.</title>
        <authorList>
            <person name="Vandepol N."/>
            <person name="Liber J."/>
            <person name="Desiro A."/>
            <person name="Na H."/>
            <person name="Kennedy M."/>
            <person name="Barry K."/>
            <person name="Grigoriev I.V."/>
            <person name="Miller A.N."/>
            <person name="O'Donnell K."/>
            <person name="Stajich J.E."/>
            <person name="Bonito G."/>
        </authorList>
    </citation>
    <scope>NUCLEOTIDE SEQUENCE</scope>
    <source>
        <strain evidence="2">NRRL 28262</strain>
    </source>
</reference>
<name>A0AAD4D5Q1_9FUNG</name>
<gene>
    <name evidence="2" type="ORF">BGZ95_002737</name>
</gene>
<evidence type="ECO:0000313" key="3">
    <source>
        <dbReference type="Proteomes" id="UP001194580"/>
    </source>
</evidence>
<sequence length="299" mass="33733">MQQMRKQLLVLIHRVNVYYSNTLNTADAVTCLLNIAHRALDSHSVPIRSTTPIAPEPFADQTVSELASSSESSLPTPPRTLDADTASLSTRAADIIPMADDILSSLVMILIQYPRSKRMASLTSQDDTPAWTETKATSDDCDLTDALIEMVYALLDHDHYRERPLATRLSEFLVQIALQRERKFREQERQKRKPLLPIRSGSYSSGRFIDRWRQGRERLNGTSGSGVDDSGRMESDTFSRGGIDSVEIDMQSKIKKRVHEQQSKRCQERLDLDRQGLQHGDWGDEVMGPSEMASPFLVN</sequence>
<organism evidence="2 3">
    <name type="scientific">Linnemannia exigua</name>
    <dbReference type="NCBI Taxonomy" id="604196"/>
    <lineage>
        <taxon>Eukaryota</taxon>
        <taxon>Fungi</taxon>
        <taxon>Fungi incertae sedis</taxon>
        <taxon>Mucoromycota</taxon>
        <taxon>Mortierellomycotina</taxon>
        <taxon>Mortierellomycetes</taxon>
        <taxon>Mortierellales</taxon>
        <taxon>Mortierellaceae</taxon>
        <taxon>Linnemannia</taxon>
    </lineage>
</organism>
<feature type="region of interest" description="Disordered" evidence="1">
    <location>
        <begin position="278"/>
        <end position="299"/>
    </location>
</feature>
<proteinExistence type="predicted"/>
<feature type="compositionally biased region" description="Low complexity" evidence="1">
    <location>
        <begin position="64"/>
        <end position="74"/>
    </location>
</feature>
<dbReference type="Proteomes" id="UP001194580">
    <property type="component" value="Unassembled WGS sequence"/>
</dbReference>
<dbReference type="AlphaFoldDB" id="A0AAD4D5Q1"/>
<dbReference type="EMBL" id="JAAAIL010001598">
    <property type="protein sequence ID" value="KAG0267828.1"/>
    <property type="molecule type" value="Genomic_DNA"/>
</dbReference>
<protein>
    <submittedName>
        <fullName evidence="2">Uncharacterized protein</fullName>
    </submittedName>
</protein>
<evidence type="ECO:0000256" key="1">
    <source>
        <dbReference type="SAM" id="MobiDB-lite"/>
    </source>
</evidence>
<accession>A0AAD4D5Q1</accession>
<comment type="caution">
    <text evidence="2">The sequence shown here is derived from an EMBL/GenBank/DDBJ whole genome shotgun (WGS) entry which is preliminary data.</text>
</comment>